<dbReference type="PROSITE" id="PS01047">
    <property type="entry name" value="HMA_1"/>
    <property type="match status" value="1"/>
</dbReference>
<dbReference type="SUPFAM" id="SSF55008">
    <property type="entry name" value="HMA, heavy metal-associated domain"/>
    <property type="match status" value="1"/>
</dbReference>
<dbReference type="CDD" id="cd00371">
    <property type="entry name" value="HMA"/>
    <property type="match status" value="1"/>
</dbReference>
<dbReference type="PROSITE" id="PS50846">
    <property type="entry name" value="HMA_2"/>
    <property type="match status" value="1"/>
</dbReference>
<gene>
    <name evidence="3" type="ORF">SAMN04489714_1998</name>
</gene>
<evidence type="ECO:0000313" key="3">
    <source>
        <dbReference type="EMBL" id="SDU07317.1"/>
    </source>
</evidence>
<dbReference type="EMBL" id="LT629792">
    <property type="protein sequence ID" value="SDU07317.1"/>
    <property type="molecule type" value="Genomic_DNA"/>
</dbReference>
<keyword evidence="4" id="KW-1185">Reference proteome</keyword>
<reference evidence="3 4" key="1">
    <citation type="submission" date="2016-10" db="EMBL/GenBank/DDBJ databases">
        <authorList>
            <person name="Varghese N."/>
            <person name="Submissions S."/>
        </authorList>
    </citation>
    <scope>NUCLEOTIDE SEQUENCE [LARGE SCALE GENOMIC DNA]</scope>
    <source>
        <strain evidence="3 4">DSM 9169</strain>
    </source>
</reference>
<dbReference type="InterPro" id="IPR036163">
    <property type="entry name" value="HMA_dom_sf"/>
</dbReference>
<dbReference type="Gene3D" id="3.30.70.100">
    <property type="match status" value="1"/>
</dbReference>
<dbReference type="RefSeq" id="WP_058237501.1">
    <property type="nucleotide sequence ID" value="NZ_LT629792.1"/>
</dbReference>
<evidence type="ECO:0000256" key="1">
    <source>
        <dbReference type="ARBA" id="ARBA00022723"/>
    </source>
</evidence>
<dbReference type="InterPro" id="IPR006121">
    <property type="entry name" value="HMA_dom"/>
</dbReference>
<sequence>MALDRTVELYVDGMTCSHCVASVTEELKEVEGVSNVEVILKANKTSLVTVHTQTGVDDDALKDAISEAGYTLTEIKRDF</sequence>
<dbReference type="InterPro" id="IPR017969">
    <property type="entry name" value="Heavy-metal-associated_CS"/>
</dbReference>
<keyword evidence="1" id="KW-0479">Metal-binding</keyword>
<organism evidence="3 4">
    <name type="scientific">Schaalia radingae</name>
    <dbReference type="NCBI Taxonomy" id="131110"/>
    <lineage>
        <taxon>Bacteria</taxon>
        <taxon>Bacillati</taxon>
        <taxon>Actinomycetota</taxon>
        <taxon>Actinomycetes</taxon>
        <taxon>Actinomycetales</taxon>
        <taxon>Actinomycetaceae</taxon>
        <taxon>Schaalia</taxon>
    </lineage>
</organism>
<name>A0ABY0VC53_9ACTO</name>
<dbReference type="Pfam" id="PF00403">
    <property type="entry name" value="HMA"/>
    <property type="match status" value="1"/>
</dbReference>
<evidence type="ECO:0000313" key="4">
    <source>
        <dbReference type="Proteomes" id="UP000198976"/>
    </source>
</evidence>
<evidence type="ECO:0000259" key="2">
    <source>
        <dbReference type="PROSITE" id="PS50846"/>
    </source>
</evidence>
<proteinExistence type="predicted"/>
<feature type="domain" description="HMA" evidence="2">
    <location>
        <begin position="5"/>
        <end position="73"/>
    </location>
</feature>
<dbReference type="Proteomes" id="UP000198976">
    <property type="component" value="Chromosome I"/>
</dbReference>
<protein>
    <submittedName>
        <fullName evidence="3">Copper chaperone CopZ</fullName>
    </submittedName>
</protein>
<accession>A0ABY0VC53</accession>